<dbReference type="InterPro" id="IPR036188">
    <property type="entry name" value="FAD/NAD-bd_sf"/>
</dbReference>
<comment type="caution">
    <text evidence="1">The sequence shown here is derived from an EMBL/GenBank/DDBJ whole genome shotgun (WGS) entry which is preliminary data.</text>
</comment>
<dbReference type="PANTHER" id="PTHR42923:SF39">
    <property type="entry name" value="AMINO OXIDASE"/>
    <property type="match status" value="1"/>
</dbReference>
<reference evidence="1 2" key="1">
    <citation type="submission" date="2019-01" db="EMBL/GenBank/DDBJ databases">
        <title>Filimonas sp. strain TTM-71.</title>
        <authorList>
            <person name="Chen W.-M."/>
        </authorList>
    </citation>
    <scope>NUCLEOTIDE SEQUENCE [LARGE SCALE GENOMIC DNA]</scope>
    <source>
        <strain evidence="1 2">TTM-71</strain>
    </source>
</reference>
<evidence type="ECO:0000313" key="1">
    <source>
        <dbReference type="EMBL" id="RXK87084.1"/>
    </source>
</evidence>
<dbReference type="Pfam" id="PF13450">
    <property type="entry name" value="NAD_binding_8"/>
    <property type="match status" value="1"/>
</dbReference>
<dbReference type="RefSeq" id="WP_129002834.1">
    <property type="nucleotide sequence ID" value="NZ_SDHZ01000001.1"/>
</dbReference>
<dbReference type="AlphaFoldDB" id="A0A4Q1DC51"/>
<dbReference type="EMBL" id="SDHZ01000001">
    <property type="protein sequence ID" value="RXK87084.1"/>
    <property type="molecule type" value="Genomic_DNA"/>
</dbReference>
<dbReference type="Proteomes" id="UP000290545">
    <property type="component" value="Unassembled WGS sequence"/>
</dbReference>
<proteinExistence type="predicted"/>
<gene>
    <name evidence="1" type="ORF">ESB13_09945</name>
</gene>
<evidence type="ECO:0000313" key="2">
    <source>
        <dbReference type="Proteomes" id="UP000290545"/>
    </source>
</evidence>
<dbReference type="InterPro" id="IPR050464">
    <property type="entry name" value="Zeta_carotene_desat/Oxidored"/>
</dbReference>
<dbReference type="PANTHER" id="PTHR42923">
    <property type="entry name" value="PROTOPORPHYRINOGEN OXIDASE"/>
    <property type="match status" value="1"/>
</dbReference>
<dbReference type="GO" id="GO:0016491">
    <property type="term" value="F:oxidoreductase activity"/>
    <property type="evidence" value="ECO:0007669"/>
    <property type="project" value="TreeGrafter"/>
</dbReference>
<dbReference type="OrthoDB" id="127573at2"/>
<name>A0A4Q1DC51_9BACT</name>
<sequence>MHRREFIQLTTALTGASLLPLSCSTTRKIPGTIVGASAKTGHLIRDGRLMQSVPVSTEQTDILIIGAGISGLSAARSLHRQGHTDMVILEMESHAGGNASSGSNAINAYPWGAHYVPIANTNLAEYLAFLQENEVITGYTPAGLPIYNELYLCSDPQERLYINGSWQEGLVPSLGVGAEDRQQIDRFLQQMQLFREARGNDAKEAFAIPVDASSKDPHYTRFDTITMHQWMQEQQYTSDYLRWYIDYCTRDDFGTGISEVSAWAGIHYFACRKGKAGNAASQDVLTWPQGNGWLASRLSKDIQHCLRPHTMATRLIPGTDSVTVHYYDVTAGTLKAITAKTCIVAIPQLIAARLLPDSTDRLQLLHRHYQYSPWLVANITVKDLAERSGASPSWDNVLYNSPSLGYVDATQQQLQQLKPRRVLTYYRPMLTDGTVEERKKAQQRSHEQWVNMIIDDLRIVHPDIEKQTEQIDIMLWGHAMAQPRPQLIHGGIREQLQASLYNRVHFAHTDLAGVSIFEEAFYQGIEAAQKARQSLS</sequence>
<keyword evidence="2" id="KW-1185">Reference proteome</keyword>
<accession>A0A4Q1DC51</accession>
<dbReference type="Gene3D" id="3.50.50.60">
    <property type="entry name" value="FAD/NAD(P)-binding domain"/>
    <property type="match status" value="1"/>
</dbReference>
<organism evidence="1 2">
    <name type="scientific">Filimonas effusa</name>
    <dbReference type="NCBI Taxonomy" id="2508721"/>
    <lineage>
        <taxon>Bacteria</taxon>
        <taxon>Pseudomonadati</taxon>
        <taxon>Bacteroidota</taxon>
        <taxon>Chitinophagia</taxon>
        <taxon>Chitinophagales</taxon>
        <taxon>Chitinophagaceae</taxon>
        <taxon>Filimonas</taxon>
    </lineage>
</organism>
<protein>
    <submittedName>
        <fullName evidence="1">FAD-dependent oxidoreductase</fullName>
    </submittedName>
</protein>
<dbReference type="SUPFAM" id="SSF51905">
    <property type="entry name" value="FAD/NAD(P)-binding domain"/>
    <property type="match status" value="1"/>
</dbReference>